<evidence type="ECO:0000313" key="1">
    <source>
        <dbReference type="EMBL" id="GAG88186.1"/>
    </source>
</evidence>
<organism evidence="1">
    <name type="scientific">marine sediment metagenome</name>
    <dbReference type="NCBI Taxonomy" id="412755"/>
    <lineage>
        <taxon>unclassified sequences</taxon>
        <taxon>metagenomes</taxon>
        <taxon>ecological metagenomes</taxon>
    </lineage>
</organism>
<reference evidence="1" key="1">
    <citation type="journal article" date="2014" name="Front. Microbiol.">
        <title>High frequency of phylogenetically diverse reductive dehalogenase-homologous genes in deep subseafloor sedimentary metagenomes.</title>
        <authorList>
            <person name="Kawai M."/>
            <person name="Futagami T."/>
            <person name="Toyoda A."/>
            <person name="Takaki Y."/>
            <person name="Nishi S."/>
            <person name="Hori S."/>
            <person name="Arai W."/>
            <person name="Tsubouchi T."/>
            <person name="Morono Y."/>
            <person name="Uchiyama I."/>
            <person name="Ito T."/>
            <person name="Fujiyama A."/>
            <person name="Inagaki F."/>
            <person name="Takami H."/>
        </authorList>
    </citation>
    <scope>NUCLEOTIDE SEQUENCE</scope>
    <source>
        <strain evidence="1">Expedition CK06-06</strain>
    </source>
</reference>
<gene>
    <name evidence="1" type="ORF">S01H4_32447</name>
</gene>
<dbReference type="EMBL" id="BART01016961">
    <property type="protein sequence ID" value="GAG88186.1"/>
    <property type="molecule type" value="Genomic_DNA"/>
</dbReference>
<comment type="caution">
    <text evidence="1">The sequence shown here is derived from an EMBL/GenBank/DDBJ whole genome shotgun (WGS) entry which is preliminary data.</text>
</comment>
<name>X1CVG4_9ZZZZ</name>
<feature type="non-terminal residue" evidence="1">
    <location>
        <position position="1"/>
    </location>
</feature>
<dbReference type="AlphaFoldDB" id="X1CVG4"/>
<accession>X1CVG4</accession>
<protein>
    <submittedName>
        <fullName evidence="1">Uncharacterized protein</fullName>
    </submittedName>
</protein>
<sequence>SLVNENEVTQEAFLIHKERCDEPLSPIKSWNEARFPD</sequence>
<proteinExistence type="predicted"/>